<reference evidence="1" key="1">
    <citation type="submission" date="2021-06" db="EMBL/GenBank/DDBJ databases">
        <authorList>
            <person name="Kallberg Y."/>
            <person name="Tangrot J."/>
            <person name="Rosling A."/>
        </authorList>
    </citation>
    <scope>NUCLEOTIDE SEQUENCE</scope>
    <source>
        <strain evidence="1">IL203A</strain>
    </source>
</reference>
<name>A0ACA9NJ78_9GLOM</name>
<accession>A0ACA9NJ78</accession>
<dbReference type="EMBL" id="CAJVPU010017239">
    <property type="protein sequence ID" value="CAG8658341.1"/>
    <property type="molecule type" value="Genomic_DNA"/>
</dbReference>
<protein>
    <submittedName>
        <fullName evidence="1">9752_t:CDS:1</fullName>
    </submittedName>
</protein>
<gene>
    <name evidence="1" type="ORF">DHETER_LOCUS9634</name>
</gene>
<dbReference type="Proteomes" id="UP000789702">
    <property type="component" value="Unassembled WGS sequence"/>
</dbReference>
<evidence type="ECO:0000313" key="1">
    <source>
        <dbReference type="EMBL" id="CAG8658341.1"/>
    </source>
</evidence>
<proteinExistence type="predicted"/>
<feature type="non-terminal residue" evidence="1">
    <location>
        <position position="1"/>
    </location>
</feature>
<keyword evidence="2" id="KW-1185">Reference proteome</keyword>
<organism evidence="1 2">
    <name type="scientific">Dentiscutata heterogama</name>
    <dbReference type="NCBI Taxonomy" id="1316150"/>
    <lineage>
        <taxon>Eukaryota</taxon>
        <taxon>Fungi</taxon>
        <taxon>Fungi incertae sedis</taxon>
        <taxon>Mucoromycota</taxon>
        <taxon>Glomeromycotina</taxon>
        <taxon>Glomeromycetes</taxon>
        <taxon>Diversisporales</taxon>
        <taxon>Gigasporaceae</taxon>
        <taxon>Dentiscutata</taxon>
    </lineage>
</organism>
<comment type="caution">
    <text evidence="1">The sequence shown here is derived from an EMBL/GenBank/DDBJ whole genome shotgun (WGS) entry which is preliminary data.</text>
</comment>
<evidence type="ECO:0000313" key="2">
    <source>
        <dbReference type="Proteomes" id="UP000789702"/>
    </source>
</evidence>
<sequence length="84" mass="9562">WWDSRGFTGCLEYAMNEPFIIVIPEKIKERGCVYAFLQWSKIEGGQEKINDTIVTSFTVQNAKRILLAEMKNSSNESSGLSKLD</sequence>